<dbReference type="RefSeq" id="XP_035677299.1">
    <property type="nucleotide sequence ID" value="XM_035821406.1"/>
</dbReference>
<evidence type="ECO:0000256" key="2">
    <source>
        <dbReference type="ARBA" id="ARBA00022692"/>
    </source>
</evidence>
<reference evidence="10" key="1">
    <citation type="journal article" date="2020" name="Nat. Ecol. Evol.">
        <title>Deeply conserved synteny resolves early events in vertebrate evolution.</title>
        <authorList>
            <person name="Simakov O."/>
            <person name="Marletaz F."/>
            <person name="Yue J.X."/>
            <person name="O'Connell B."/>
            <person name="Jenkins J."/>
            <person name="Brandt A."/>
            <person name="Calef R."/>
            <person name="Tung C.H."/>
            <person name="Huang T.K."/>
            <person name="Schmutz J."/>
            <person name="Satoh N."/>
            <person name="Yu J.K."/>
            <person name="Putnam N.H."/>
            <person name="Green R.E."/>
            <person name="Rokhsar D.S."/>
        </authorList>
    </citation>
    <scope>NUCLEOTIDE SEQUENCE [LARGE SCALE GENOMIC DNA]</scope>
    <source>
        <strain evidence="10">S238N-H82</strain>
    </source>
</reference>
<evidence type="ECO:0000256" key="8">
    <source>
        <dbReference type="SAM" id="Phobius"/>
    </source>
</evidence>
<dbReference type="PROSITE" id="PS50262">
    <property type="entry name" value="G_PROTEIN_RECEP_F1_2"/>
    <property type="match status" value="1"/>
</dbReference>
<evidence type="ECO:0000259" key="9">
    <source>
        <dbReference type="PROSITE" id="PS50262"/>
    </source>
</evidence>
<evidence type="ECO:0000256" key="4">
    <source>
        <dbReference type="ARBA" id="ARBA00023040"/>
    </source>
</evidence>
<feature type="transmembrane region" description="Helical" evidence="8">
    <location>
        <begin position="145"/>
        <end position="166"/>
    </location>
</feature>
<dbReference type="Gene3D" id="1.20.1070.10">
    <property type="entry name" value="Rhodopsin 7-helix transmembrane proteins"/>
    <property type="match status" value="1"/>
</dbReference>
<evidence type="ECO:0000313" key="10">
    <source>
        <dbReference type="Proteomes" id="UP000001554"/>
    </source>
</evidence>
<keyword evidence="10" id="KW-1185">Reference proteome</keyword>
<dbReference type="PANTHER" id="PTHR24240">
    <property type="entry name" value="OPSIN"/>
    <property type="match status" value="1"/>
</dbReference>
<protein>
    <submittedName>
        <fullName evidence="11">Adenosine receptor A2a-like</fullName>
    </submittedName>
</protein>
<keyword evidence="6" id="KW-0675">Receptor</keyword>
<comment type="subcellular location">
    <subcellularLocation>
        <location evidence="1">Membrane</location>
        <topology evidence="1">Multi-pass membrane protein</topology>
    </subcellularLocation>
</comment>
<organism evidence="10 11">
    <name type="scientific">Branchiostoma floridae</name>
    <name type="common">Florida lancelet</name>
    <name type="synonym">Amphioxus</name>
    <dbReference type="NCBI Taxonomy" id="7739"/>
    <lineage>
        <taxon>Eukaryota</taxon>
        <taxon>Metazoa</taxon>
        <taxon>Chordata</taxon>
        <taxon>Cephalochordata</taxon>
        <taxon>Leptocardii</taxon>
        <taxon>Amphioxiformes</taxon>
        <taxon>Branchiostomatidae</taxon>
        <taxon>Branchiostoma</taxon>
    </lineage>
</organism>
<dbReference type="CDD" id="cd00637">
    <property type="entry name" value="7tm_classA_rhodopsin-like"/>
    <property type="match status" value="1"/>
</dbReference>
<evidence type="ECO:0000256" key="3">
    <source>
        <dbReference type="ARBA" id="ARBA00022989"/>
    </source>
</evidence>
<gene>
    <name evidence="11" type="primary">LOC118416317</name>
</gene>
<evidence type="ECO:0000256" key="1">
    <source>
        <dbReference type="ARBA" id="ARBA00004141"/>
    </source>
</evidence>
<keyword evidence="3 8" id="KW-1133">Transmembrane helix</keyword>
<dbReference type="InterPro" id="IPR050125">
    <property type="entry name" value="GPCR_opsins"/>
</dbReference>
<evidence type="ECO:0000256" key="6">
    <source>
        <dbReference type="ARBA" id="ARBA00023170"/>
    </source>
</evidence>
<feature type="domain" description="G-protein coupled receptors family 1 profile" evidence="9">
    <location>
        <begin position="125"/>
        <end position="300"/>
    </location>
</feature>
<dbReference type="Proteomes" id="UP000001554">
    <property type="component" value="Chromosome 5"/>
</dbReference>
<dbReference type="GO" id="GO:0005886">
    <property type="term" value="C:plasma membrane"/>
    <property type="evidence" value="ECO:0000318"/>
    <property type="project" value="GO_Central"/>
</dbReference>
<feature type="transmembrane region" description="Helical" evidence="8">
    <location>
        <begin position="250"/>
        <end position="270"/>
    </location>
</feature>
<dbReference type="OrthoDB" id="9863803at2759"/>
<keyword evidence="7" id="KW-0807">Transducer</keyword>
<dbReference type="SUPFAM" id="SSF81321">
    <property type="entry name" value="Family A G protein-coupled receptor-like"/>
    <property type="match status" value="1"/>
</dbReference>
<feature type="transmembrane region" description="Helical" evidence="8">
    <location>
        <begin position="195"/>
        <end position="216"/>
    </location>
</feature>
<proteinExistence type="predicted"/>
<feature type="transmembrane region" description="Helical" evidence="8">
    <location>
        <begin position="282"/>
        <end position="302"/>
    </location>
</feature>
<evidence type="ECO:0000313" key="11">
    <source>
        <dbReference type="RefSeq" id="XP_035677299.1"/>
    </source>
</evidence>
<evidence type="ECO:0000256" key="5">
    <source>
        <dbReference type="ARBA" id="ARBA00023136"/>
    </source>
</evidence>
<keyword evidence="4" id="KW-0297">G-protein coupled receptor</keyword>
<evidence type="ECO:0000256" key="7">
    <source>
        <dbReference type="ARBA" id="ARBA00023224"/>
    </source>
</evidence>
<reference evidence="11" key="2">
    <citation type="submission" date="2025-08" db="UniProtKB">
        <authorList>
            <consortium name="RefSeq"/>
        </authorList>
    </citation>
    <scope>IDENTIFICATION</scope>
    <source>
        <strain evidence="11">S238N-H82</strain>
        <tissue evidence="11">Testes</tissue>
    </source>
</reference>
<keyword evidence="2 8" id="KW-0812">Transmembrane</keyword>
<dbReference type="PRINTS" id="PR00237">
    <property type="entry name" value="GPCRRHODOPSN"/>
</dbReference>
<dbReference type="KEGG" id="bfo:118416317"/>
<dbReference type="GO" id="GO:0007186">
    <property type="term" value="P:G protein-coupled receptor signaling pathway"/>
    <property type="evidence" value="ECO:0000318"/>
    <property type="project" value="GO_Central"/>
</dbReference>
<dbReference type="GeneID" id="118416317"/>
<dbReference type="InterPro" id="IPR000276">
    <property type="entry name" value="GPCR_Rhodpsn"/>
</dbReference>
<dbReference type="Pfam" id="PF00001">
    <property type="entry name" value="7tm_1"/>
    <property type="match status" value="1"/>
</dbReference>
<dbReference type="InterPro" id="IPR017452">
    <property type="entry name" value="GPCR_Rhodpsn_7TM"/>
</dbReference>
<keyword evidence="5 8" id="KW-0472">Membrane</keyword>
<name>A0A9J7MSJ6_BRAFL</name>
<dbReference type="GO" id="GO:0071482">
    <property type="term" value="P:cellular response to light stimulus"/>
    <property type="evidence" value="ECO:0000318"/>
    <property type="project" value="GO_Central"/>
</dbReference>
<dbReference type="GO" id="GO:0008020">
    <property type="term" value="F:G protein-coupled photoreceptor activity"/>
    <property type="evidence" value="ECO:0000318"/>
    <property type="project" value="GO_Central"/>
</dbReference>
<sequence>MASATVFYRALYAEEPDGVAGNATMGMDSTTAFYRALYVEEPDGVAGNVTTALPDSENKTVTSAFEVVISTVSVIYSLVGTVGNGLVILAFCSYRQVCLNVHIIPSFLFKFFTLSTYRRYLWYWYIHVTKSPDTYRKLFSPIKSFLWVLVSWVVSVLLVVPGFLGYGEFGWSKDNHVCLINLHDSPYSPAYVSNIYGLFYLLVFCVVIAIYTRIYFFVKDSVVTMAAANQHLANREQYVSQRVIQRTKHMFLIFGAFTVCSAPSVLLFSINVHEGFLPKAAIVVLFMLYRMNYVLNPFLYAWKLPVFRRAFKALVRCKRQLPFQPGAPVN</sequence>
<dbReference type="GO" id="GO:0007602">
    <property type="term" value="P:phototransduction"/>
    <property type="evidence" value="ECO:0000318"/>
    <property type="project" value="GO_Central"/>
</dbReference>
<dbReference type="AlphaFoldDB" id="A0A9J7MSJ6"/>
<accession>A0A9J7MSJ6</accession>